<dbReference type="SUPFAM" id="SSF50182">
    <property type="entry name" value="Sm-like ribonucleoproteins"/>
    <property type="match status" value="1"/>
</dbReference>
<dbReference type="InterPro" id="IPR006685">
    <property type="entry name" value="MscS_channel_2nd"/>
</dbReference>
<dbReference type="STRING" id="490899.DKAM_0451"/>
<keyword evidence="1" id="KW-0472">Membrane</keyword>
<dbReference type="InterPro" id="IPR010920">
    <property type="entry name" value="LSM_dom_sf"/>
</dbReference>
<proteinExistence type="predicted"/>
<dbReference type="Pfam" id="PF00924">
    <property type="entry name" value="MS_channel_2nd"/>
    <property type="match status" value="1"/>
</dbReference>
<evidence type="ECO:0000313" key="3">
    <source>
        <dbReference type="EMBL" id="ACL10777.1"/>
    </source>
</evidence>
<dbReference type="InterPro" id="IPR045275">
    <property type="entry name" value="MscS_archaea/bacteria_type"/>
</dbReference>
<gene>
    <name evidence="3" type="ordered locus">DKAM_0451</name>
</gene>
<dbReference type="AlphaFoldDB" id="B8D3U6"/>
<feature type="transmembrane region" description="Helical" evidence="1">
    <location>
        <begin position="60"/>
        <end position="78"/>
    </location>
</feature>
<dbReference type="PANTHER" id="PTHR30221:SF1">
    <property type="entry name" value="SMALL-CONDUCTANCE MECHANOSENSITIVE CHANNEL"/>
    <property type="match status" value="1"/>
</dbReference>
<keyword evidence="1" id="KW-0812">Transmembrane</keyword>
<feature type="transmembrane region" description="Helical" evidence="1">
    <location>
        <begin position="84"/>
        <end position="103"/>
    </location>
</feature>
<accession>B8D3U6</accession>
<sequence length="256" mass="28904">MDVNYIIDVILKGLEMMAPRIIASIIVLLASWLLVKILEKILYGVLRQVERRYIDRILEITRVVIYGSAVVIVAAILFPETQAFSIILLIIGLAVIAMLLDVLRNLGAEFYVRSRGIVKKGDWIEIDGVFLRVIDMDTLGIIGETHGMERVFIPYMKLINTIVVNRSTPIGLSIKVRVTAPATYSVEVVRDVILKSIKAVAEDLVSEPAINLASMKSDRLEFMVEMHIWNYRKLGSIVEELSRRIRETIPDAIIET</sequence>
<reference evidence="3 4" key="1">
    <citation type="journal article" date="2009" name="J. Bacteriol.">
        <title>Complete genome sequence of the anaerobic, protein-degrading hyperthermophilic crenarchaeon Desulfurococcus kamchatkensis.</title>
        <authorList>
            <person name="Ravin N.V."/>
            <person name="Mardanov A.V."/>
            <person name="Beletsky A.V."/>
            <person name="Kublanov I.V."/>
            <person name="Kolganova T.V."/>
            <person name="Lebedinsky A.V."/>
            <person name="Chernyh N.A."/>
            <person name="Bonch-Osmolovskaya E.A."/>
            <person name="Skryabin K.G."/>
        </authorList>
    </citation>
    <scope>NUCLEOTIDE SEQUENCE [LARGE SCALE GENOMIC DNA]</scope>
    <source>
        <strain evidence="4">DSM 18924 / JCM 16383 / VKM B-2413 / 1221n</strain>
    </source>
</reference>
<dbReference type="GO" id="GO:0016020">
    <property type="term" value="C:membrane"/>
    <property type="evidence" value="ECO:0007669"/>
    <property type="project" value="InterPro"/>
</dbReference>
<dbReference type="GeneID" id="7171551"/>
<evidence type="ECO:0000256" key="1">
    <source>
        <dbReference type="SAM" id="Phobius"/>
    </source>
</evidence>
<dbReference type="PANTHER" id="PTHR30221">
    <property type="entry name" value="SMALL-CONDUCTANCE MECHANOSENSITIVE CHANNEL"/>
    <property type="match status" value="1"/>
</dbReference>
<organism evidence="3 4">
    <name type="scientific">Desulfurococcus amylolyticus (strain DSM 18924 / JCM 16383 / VKM B-2413 / 1221n)</name>
    <name type="common">Desulfurococcus kamchatkensis</name>
    <dbReference type="NCBI Taxonomy" id="490899"/>
    <lineage>
        <taxon>Archaea</taxon>
        <taxon>Thermoproteota</taxon>
        <taxon>Thermoprotei</taxon>
        <taxon>Desulfurococcales</taxon>
        <taxon>Desulfurococcaceae</taxon>
        <taxon>Desulfurococcus</taxon>
    </lineage>
</organism>
<dbReference type="Proteomes" id="UP000006903">
    <property type="component" value="Chromosome"/>
</dbReference>
<dbReference type="KEGG" id="dka:DKAM_0451"/>
<dbReference type="HOGENOM" id="CLU_1092418_0_0_2"/>
<dbReference type="eggNOG" id="arCOG01568">
    <property type="taxonomic scope" value="Archaea"/>
</dbReference>
<feature type="domain" description="Mechanosensitive ion channel MscS" evidence="2">
    <location>
        <begin position="111"/>
        <end position="167"/>
    </location>
</feature>
<keyword evidence="1" id="KW-1133">Transmembrane helix</keyword>
<evidence type="ECO:0000313" key="4">
    <source>
        <dbReference type="Proteomes" id="UP000006903"/>
    </source>
</evidence>
<evidence type="ECO:0000259" key="2">
    <source>
        <dbReference type="Pfam" id="PF00924"/>
    </source>
</evidence>
<dbReference type="GO" id="GO:0008381">
    <property type="term" value="F:mechanosensitive monoatomic ion channel activity"/>
    <property type="evidence" value="ECO:0007669"/>
    <property type="project" value="InterPro"/>
</dbReference>
<name>B8D3U6_DESA1</name>
<protein>
    <submittedName>
        <fullName evidence="3">Putative membrane protein</fullName>
    </submittedName>
</protein>
<dbReference type="EMBL" id="CP001140">
    <property type="protein sequence ID" value="ACL10777.1"/>
    <property type="molecule type" value="Genomic_DNA"/>
</dbReference>
<feature type="transmembrane region" description="Helical" evidence="1">
    <location>
        <begin position="21"/>
        <end position="39"/>
    </location>
</feature>
<dbReference type="RefSeq" id="WP_012608119.1">
    <property type="nucleotide sequence ID" value="NC_011766.1"/>
</dbReference>